<organism evidence="2 3">
    <name type="scientific">Holothuria leucospilota</name>
    <name type="common">Black long sea cucumber</name>
    <name type="synonym">Mertensiothuria leucospilota</name>
    <dbReference type="NCBI Taxonomy" id="206669"/>
    <lineage>
        <taxon>Eukaryota</taxon>
        <taxon>Metazoa</taxon>
        <taxon>Echinodermata</taxon>
        <taxon>Eleutherozoa</taxon>
        <taxon>Echinozoa</taxon>
        <taxon>Holothuroidea</taxon>
        <taxon>Aspidochirotacea</taxon>
        <taxon>Aspidochirotida</taxon>
        <taxon>Holothuriidae</taxon>
        <taxon>Holothuria</taxon>
    </lineage>
</organism>
<protein>
    <recommendedName>
        <fullName evidence="1">Endonuclease/exonuclease/phosphatase domain-containing protein</fullName>
    </recommendedName>
</protein>
<sequence length="115" mass="13534">MVYSNLKFASYDCRGLRNVDKRRMVFAYLHRHKLDVIFIQETHSVLSDERRWRTEWGHDIIFSHGTNTSKGVVVLFRAGFSPIVSKKITDVHGRFIILDITVNNDSFTLRIWAKH</sequence>
<evidence type="ECO:0000313" key="3">
    <source>
        <dbReference type="Proteomes" id="UP001152320"/>
    </source>
</evidence>
<dbReference type="InterPro" id="IPR005135">
    <property type="entry name" value="Endo/exonuclease/phosphatase"/>
</dbReference>
<dbReference type="EMBL" id="JAIZAY010000011">
    <property type="protein sequence ID" value="KAJ8033596.1"/>
    <property type="molecule type" value="Genomic_DNA"/>
</dbReference>
<keyword evidence="3" id="KW-1185">Reference proteome</keyword>
<comment type="caution">
    <text evidence="2">The sequence shown here is derived from an EMBL/GenBank/DDBJ whole genome shotgun (WGS) entry which is preliminary data.</text>
</comment>
<dbReference type="Pfam" id="PF03372">
    <property type="entry name" value="Exo_endo_phos"/>
    <property type="match status" value="1"/>
</dbReference>
<dbReference type="OrthoDB" id="7447306at2759"/>
<feature type="domain" description="Endonuclease/exonuclease/phosphatase" evidence="1">
    <location>
        <begin position="10"/>
        <end position="99"/>
    </location>
</feature>
<dbReference type="InterPro" id="IPR036691">
    <property type="entry name" value="Endo/exonu/phosph_ase_sf"/>
</dbReference>
<dbReference type="GO" id="GO:0003824">
    <property type="term" value="F:catalytic activity"/>
    <property type="evidence" value="ECO:0007669"/>
    <property type="project" value="InterPro"/>
</dbReference>
<accession>A0A9Q1BVG9</accession>
<dbReference type="SUPFAM" id="SSF56219">
    <property type="entry name" value="DNase I-like"/>
    <property type="match status" value="1"/>
</dbReference>
<dbReference type="Proteomes" id="UP001152320">
    <property type="component" value="Chromosome 11"/>
</dbReference>
<evidence type="ECO:0000313" key="2">
    <source>
        <dbReference type="EMBL" id="KAJ8033596.1"/>
    </source>
</evidence>
<gene>
    <name evidence="2" type="ORF">HOLleu_23892</name>
</gene>
<evidence type="ECO:0000259" key="1">
    <source>
        <dbReference type="Pfam" id="PF03372"/>
    </source>
</evidence>
<dbReference type="Gene3D" id="3.60.10.10">
    <property type="entry name" value="Endonuclease/exonuclease/phosphatase"/>
    <property type="match status" value="1"/>
</dbReference>
<name>A0A9Q1BVG9_HOLLE</name>
<dbReference type="AlphaFoldDB" id="A0A9Q1BVG9"/>
<proteinExistence type="predicted"/>
<reference evidence="2" key="1">
    <citation type="submission" date="2021-10" db="EMBL/GenBank/DDBJ databases">
        <title>Tropical sea cucumber genome reveals ecological adaptation and Cuvierian tubules defense mechanism.</title>
        <authorList>
            <person name="Chen T."/>
        </authorList>
    </citation>
    <scope>NUCLEOTIDE SEQUENCE</scope>
    <source>
        <strain evidence="2">Nanhai2018</strain>
        <tissue evidence="2">Muscle</tissue>
    </source>
</reference>